<gene>
    <name evidence="2" type="ORF">SV7mr_50680</name>
</gene>
<evidence type="ECO:0000313" key="2">
    <source>
        <dbReference type="EMBL" id="QDT62520.1"/>
    </source>
</evidence>
<feature type="compositionally biased region" description="Polar residues" evidence="1">
    <location>
        <begin position="1"/>
        <end position="15"/>
    </location>
</feature>
<organism evidence="2 3">
    <name type="scientific">Stieleria bergensis</name>
    <dbReference type="NCBI Taxonomy" id="2528025"/>
    <lineage>
        <taxon>Bacteria</taxon>
        <taxon>Pseudomonadati</taxon>
        <taxon>Planctomycetota</taxon>
        <taxon>Planctomycetia</taxon>
        <taxon>Pirellulales</taxon>
        <taxon>Pirellulaceae</taxon>
        <taxon>Stieleria</taxon>
    </lineage>
</organism>
<feature type="region of interest" description="Disordered" evidence="1">
    <location>
        <begin position="1"/>
        <end position="23"/>
    </location>
</feature>
<proteinExistence type="predicted"/>
<keyword evidence="3" id="KW-1185">Reference proteome</keyword>
<accession>A0A517T2B8</accession>
<dbReference type="OrthoDB" id="266366at2"/>
<evidence type="ECO:0000256" key="1">
    <source>
        <dbReference type="SAM" id="MobiDB-lite"/>
    </source>
</evidence>
<dbReference type="EMBL" id="CP036272">
    <property type="protein sequence ID" value="QDT62520.1"/>
    <property type="molecule type" value="Genomic_DNA"/>
</dbReference>
<sequence length="507" mass="57375">MQQQSQLNPQISDSISEPGGRLQPTHVEPVRVLGNGRAATAVLVSATDYSGRETECVEKIFAPGLLTRFIYRAFFQAPFGYQANRDAIFACYYRRRVASQLIRVFVPEAAIAEPLYVRWNPEEGAYSLAAEFIKGRGIRPAPAFTRRLRNSLPWSKTPQQDAEQGEIDELLSLMSRLETLFRESGMVGSGWQVSKSAVVSTANLLRTESGYVVVDLESGIPAILVMHYVLAGLRLKSWPLFDDVDPQGLTAFIDQNSQQIEEAIGEDGLADLRCDIDSLIAHSKAWKAAEVSMFRSGLPFLSSEFQSRYRQQTLDHWCRTGRTDSETDQRFRNSARLYSRPIYWVGMLPGGLGKGLQKLCGNREARKRFRLFCTDRDYRKHRLGGFVDRKVVQFRQEQRLESKSKPVTFGLMFLVHWILSKVTPTRVHRLSHQFRSVPYPRWKGSQGRGLTSSQWLMLVSSKRDLPVHNSIDADSLFRGIEQCVGRMRLTGETNSSAASFGSNSWAF</sequence>
<protein>
    <submittedName>
        <fullName evidence="2">Uncharacterized protein</fullName>
    </submittedName>
</protein>
<reference evidence="2 3" key="1">
    <citation type="submission" date="2019-02" db="EMBL/GenBank/DDBJ databases">
        <title>Deep-cultivation of Planctomycetes and their phenomic and genomic characterization uncovers novel biology.</title>
        <authorList>
            <person name="Wiegand S."/>
            <person name="Jogler M."/>
            <person name="Boedeker C."/>
            <person name="Pinto D."/>
            <person name="Vollmers J."/>
            <person name="Rivas-Marin E."/>
            <person name="Kohn T."/>
            <person name="Peeters S.H."/>
            <person name="Heuer A."/>
            <person name="Rast P."/>
            <person name="Oberbeckmann S."/>
            <person name="Bunk B."/>
            <person name="Jeske O."/>
            <person name="Meyerdierks A."/>
            <person name="Storesund J.E."/>
            <person name="Kallscheuer N."/>
            <person name="Luecker S."/>
            <person name="Lage O.M."/>
            <person name="Pohl T."/>
            <person name="Merkel B.J."/>
            <person name="Hornburger P."/>
            <person name="Mueller R.-W."/>
            <person name="Bruemmer F."/>
            <person name="Labrenz M."/>
            <person name="Spormann A.M."/>
            <person name="Op den Camp H."/>
            <person name="Overmann J."/>
            <person name="Amann R."/>
            <person name="Jetten M.S.M."/>
            <person name="Mascher T."/>
            <person name="Medema M.H."/>
            <person name="Devos D.P."/>
            <person name="Kaster A.-K."/>
            <person name="Ovreas L."/>
            <person name="Rohde M."/>
            <person name="Galperin M.Y."/>
            <person name="Jogler C."/>
        </authorList>
    </citation>
    <scope>NUCLEOTIDE SEQUENCE [LARGE SCALE GENOMIC DNA]</scope>
    <source>
        <strain evidence="2 3">SV_7m_r</strain>
    </source>
</reference>
<dbReference type="RefSeq" id="WP_145277329.1">
    <property type="nucleotide sequence ID" value="NZ_CP036272.1"/>
</dbReference>
<dbReference type="AlphaFoldDB" id="A0A517T2B8"/>
<dbReference type="Proteomes" id="UP000315003">
    <property type="component" value="Chromosome"/>
</dbReference>
<name>A0A517T2B8_9BACT</name>
<evidence type="ECO:0000313" key="3">
    <source>
        <dbReference type="Proteomes" id="UP000315003"/>
    </source>
</evidence>